<proteinExistence type="predicted"/>
<gene>
    <name evidence="1" type="ORF">L6452_33290</name>
</gene>
<evidence type="ECO:0000313" key="2">
    <source>
        <dbReference type="Proteomes" id="UP001055879"/>
    </source>
</evidence>
<organism evidence="1 2">
    <name type="scientific">Arctium lappa</name>
    <name type="common">Greater burdock</name>
    <name type="synonym">Lappa major</name>
    <dbReference type="NCBI Taxonomy" id="4217"/>
    <lineage>
        <taxon>Eukaryota</taxon>
        <taxon>Viridiplantae</taxon>
        <taxon>Streptophyta</taxon>
        <taxon>Embryophyta</taxon>
        <taxon>Tracheophyta</taxon>
        <taxon>Spermatophyta</taxon>
        <taxon>Magnoliopsida</taxon>
        <taxon>eudicotyledons</taxon>
        <taxon>Gunneridae</taxon>
        <taxon>Pentapetalae</taxon>
        <taxon>asterids</taxon>
        <taxon>campanulids</taxon>
        <taxon>Asterales</taxon>
        <taxon>Asteraceae</taxon>
        <taxon>Carduoideae</taxon>
        <taxon>Cardueae</taxon>
        <taxon>Arctiinae</taxon>
        <taxon>Arctium</taxon>
    </lineage>
</organism>
<name>A0ACB8Z6X6_ARCLA</name>
<sequence>MLVNVLIFLNVFTKYLSIAFTVQYIWTPFVITNFTTQKISIFARCRLNQIRSDQIPSLSIGLSSPI</sequence>
<reference evidence="2" key="1">
    <citation type="journal article" date="2022" name="Mol. Ecol. Resour.">
        <title>The genomes of chicory, endive, great burdock and yacon provide insights into Asteraceae palaeo-polyploidization history and plant inulin production.</title>
        <authorList>
            <person name="Fan W."/>
            <person name="Wang S."/>
            <person name="Wang H."/>
            <person name="Wang A."/>
            <person name="Jiang F."/>
            <person name="Liu H."/>
            <person name="Zhao H."/>
            <person name="Xu D."/>
            <person name="Zhang Y."/>
        </authorList>
    </citation>
    <scope>NUCLEOTIDE SEQUENCE [LARGE SCALE GENOMIC DNA]</scope>
    <source>
        <strain evidence="2">cv. Niubang</strain>
    </source>
</reference>
<evidence type="ECO:0000313" key="1">
    <source>
        <dbReference type="EMBL" id="KAI3693455.1"/>
    </source>
</evidence>
<protein>
    <submittedName>
        <fullName evidence="1">Uncharacterized protein</fullName>
    </submittedName>
</protein>
<keyword evidence="2" id="KW-1185">Reference proteome</keyword>
<comment type="caution">
    <text evidence="1">The sequence shown here is derived from an EMBL/GenBank/DDBJ whole genome shotgun (WGS) entry which is preliminary data.</text>
</comment>
<reference evidence="1 2" key="2">
    <citation type="journal article" date="2022" name="Mol. Ecol. Resour.">
        <title>The genomes of chicory, endive, great burdock and yacon provide insights into Asteraceae paleo-polyploidization history and plant inulin production.</title>
        <authorList>
            <person name="Fan W."/>
            <person name="Wang S."/>
            <person name="Wang H."/>
            <person name="Wang A."/>
            <person name="Jiang F."/>
            <person name="Liu H."/>
            <person name="Zhao H."/>
            <person name="Xu D."/>
            <person name="Zhang Y."/>
        </authorList>
    </citation>
    <scope>NUCLEOTIDE SEQUENCE [LARGE SCALE GENOMIC DNA]</scope>
    <source>
        <strain evidence="2">cv. Niubang</strain>
    </source>
</reference>
<dbReference type="Proteomes" id="UP001055879">
    <property type="component" value="Linkage Group LG11"/>
</dbReference>
<accession>A0ACB8Z6X6</accession>
<dbReference type="EMBL" id="CM042057">
    <property type="protein sequence ID" value="KAI3693455.1"/>
    <property type="molecule type" value="Genomic_DNA"/>
</dbReference>